<dbReference type="Pfam" id="PF20903">
    <property type="entry name" value="SPL"/>
    <property type="match status" value="1"/>
</dbReference>
<dbReference type="GO" id="GO:0051539">
    <property type="term" value="F:4 iron, 4 sulfur cluster binding"/>
    <property type="evidence" value="ECO:0007669"/>
    <property type="project" value="TreeGrafter"/>
</dbReference>
<comment type="caution">
    <text evidence="1">The sequence shown here is derived from an EMBL/GenBank/DDBJ whole genome shotgun (WGS) entry which is preliminary data.</text>
</comment>
<dbReference type="Gene3D" id="3.80.30.30">
    <property type="match status" value="1"/>
</dbReference>
<dbReference type="PANTHER" id="PTHR37822">
    <property type="entry name" value="SPORE PHOTOPRODUCT LYASE-RELATED"/>
    <property type="match status" value="1"/>
</dbReference>
<organism evidence="1 2">
    <name type="scientific">bacterium (Candidatus Ratteibacteria) CG01_land_8_20_14_3_00_40_19</name>
    <dbReference type="NCBI Taxonomy" id="2014290"/>
    <lineage>
        <taxon>Bacteria</taxon>
        <taxon>Candidatus Ratteibacteria</taxon>
    </lineage>
</organism>
<evidence type="ECO:0000313" key="1">
    <source>
        <dbReference type="EMBL" id="PIV64260.1"/>
    </source>
</evidence>
<protein>
    <recommendedName>
        <fullName evidence="3">Radical SAM core domain-containing protein</fullName>
    </recommendedName>
</protein>
<evidence type="ECO:0000313" key="2">
    <source>
        <dbReference type="Proteomes" id="UP000228886"/>
    </source>
</evidence>
<sequence length="435" mass="51017">MFNEESRRYFEPSLFAEVDFRTFQKQIFNKYKGKKSIEYNEVLSFVLQETDYLAKDLNKVLKNIGVTKINNLKQRYNPFLNFPNHNSNSLLLRESPTCNYGTTLLEMPITAKKPKINYKEFNLIDGKRRLLVSQINDGSIIKRFDKTPLPKRLTDVVCPHFLELKWAYGCPYDCAWCYLKGTFRFHNGKILPGFKIKDYDKVRLHVEEFLDKVDEPEILNAGEIADSLMYENSASPFSKFIIPMFEKQKEHKVLFVTKSDRVKNLLEINPHRQVIVSFSLNAIPVAGKWEKGAPSVTRRIAAAEKLIKAGYKVRIRIDPMVPILDWRKYYIDLIDNIFAKFVPERITLGSLRGLQSTINGTRGKGKDDSWIKYLTESSNWGKKIDSNLRYRMYLVIIEYLKKRYNFIELALCKETKAIWQKLGMDYKKIRCNCVW</sequence>
<dbReference type="SFLD" id="SFLDS00029">
    <property type="entry name" value="Radical_SAM"/>
    <property type="match status" value="1"/>
</dbReference>
<dbReference type="GO" id="GO:0003913">
    <property type="term" value="F:DNA photolyase activity"/>
    <property type="evidence" value="ECO:0007669"/>
    <property type="project" value="TreeGrafter"/>
</dbReference>
<dbReference type="AlphaFoldDB" id="A0A2M7E942"/>
<dbReference type="PANTHER" id="PTHR37822:SF2">
    <property type="entry name" value="SPORE PHOTOPRODUCT LYASE"/>
    <property type="match status" value="1"/>
</dbReference>
<dbReference type="Proteomes" id="UP000228886">
    <property type="component" value="Unassembled WGS sequence"/>
</dbReference>
<gene>
    <name evidence="1" type="ORF">COS11_03140</name>
</gene>
<dbReference type="EMBL" id="PETL01000151">
    <property type="protein sequence ID" value="PIV64260.1"/>
    <property type="molecule type" value="Genomic_DNA"/>
</dbReference>
<dbReference type="GO" id="GO:1904047">
    <property type="term" value="F:S-adenosyl-L-methionine binding"/>
    <property type="evidence" value="ECO:0007669"/>
    <property type="project" value="TreeGrafter"/>
</dbReference>
<name>A0A2M7E942_9BACT</name>
<proteinExistence type="predicted"/>
<accession>A0A2M7E942</accession>
<dbReference type="GO" id="GO:0042601">
    <property type="term" value="C:endospore-forming forespore"/>
    <property type="evidence" value="ECO:0007669"/>
    <property type="project" value="TreeGrafter"/>
</dbReference>
<reference evidence="2" key="1">
    <citation type="submission" date="2017-09" db="EMBL/GenBank/DDBJ databases">
        <title>Depth-based differentiation of microbial function through sediment-hosted aquifers and enrichment of novel symbionts in the deep terrestrial subsurface.</title>
        <authorList>
            <person name="Probst A.J."/>
            <person name="Ladd B."/>
            <person name="Jarett J.K."/>
            <person name="Geller-Mcgrath D.E."/>
            <person name="Sieber C.M.K."/>
            <person name="Emerson J.B."/>
            <person name="Anantharaman K."/>
            <person name="Thomas B.C."/>
            <person name="Malmstrom R."/>
            <person name="Stieglmeier M."/>
            <person name="Klingl A."/>
            <person name="Woyke T."/>
            <person name="Ryan C.M."/>
            <person name="Banfield J.F."/>
        </authorList>
    </citation>
    <scope>NUCLEOTIDE SEQUENCE [LARGE SCALE GENOMIC DNA]</scope>
</reference>
<dbReference type="InterPro" id="IPR007197">
    <property type="entry name" value="rSAM"/>
</dbReference>
<evidence type="ECO:0008006" key="3">
    <source>
        <dbReference type="Google" id="ProtNLM"/>
    </source>
</evidence>
<dbReference type="InterPro" id="IPR049539">
    <property type="entry name" value="SPL"/>
</dbReference>